<name>A0A2T9XXI5_9FUNG</name>
<keyword evidence="4" id="KW-1185">Reference proteome</keyword>
<feature type="signal peptide" evidence="2">
    <location>
        <begin position="1"/>
        <end position="25"/>
    </location>
</feature>
<dbReference type="EMBL" id="MBFT01001234">
    <property type="protein sequence ID" value="PVU84788.1"/>
    <property type="molecule type" value="Genomic_DNA"/>
</dbReference>
<dbReference type="AlphaFoldDB" id="A0A2T9XXI5"/>
<sequence>MLTKLNKVSIAAVFLIGFATNTCYAGEDEFFGSVECLRSKCADFTDFDQRSECTRGCFNEFGLSGLYQQIHNCSTDCAKRYKDFSEKILCSNDCMSSITSNYLRQPDQNQIKPHLPPKQSIEENVIIETEAVYIPSLESDSQVEFKEVQAYESTEEIIYVTSTFVENVDNTEALEYGRGEKKETSTINENKQFLTLQSIETKTSTSTRKSTPTNTSKSSTPTKSDSTSISSDTNSAGSNEAKVDDNSNDSSFVSAKSTIMALCIFYLVYFRLSSLF</sequence>
<gene>
    <name evidence="3" type="ORF">BB559_007387</name>
</gene>
<keyword evidence="2" id="KW-0732">Signal</keyword>
<feature type="region of interest" description="Disordered" evidence="1">
    <location>
        <begin position="198"/>
        <end position="249"/>
    </location>
</feature>
<protein>
    <recommendedName>
        <fullName evidence="5">WSC domain-containing protein</fullName>
    </recommendedName>
</protein>
<dbReference type="Proteomes" id="UP000245699">
    <property type="component" value="Unassembled WGS sequence"/>
</dbReference>
<evidence type="ECO:0008006" key="5">
    <source>
        <dbReference type="Google" id="ProtNLM"/>
    </source>
</evidence>
<evidence type="ECO:0000313" key="3">
    <source>
        <dbReference type="EMBL" id="PVU84788.1"/>
    </source>
</evidence>
<evidence type="ECO:0000256" key="1">
    <source>
        <dbReference type="SAM" id="MobiDB-lite"/>
    </source>
</evidence>
<evidence type="ECO:0000313" key="4">
    <source>
        <dbReference type="Proteomes" id="UP000245699"/>
    </source>
</evidence>
<comment type="caution">
    <text evidence="3">The sequence shown here is derived from an EMBL/GenBank/DDBJ whole genome shotgun (WGS) entry which is preliminary data.</text>
</comment>
<organism evidence="3 4">
    <name type="scientific">Furculomyces boomerangus</name>
    <dbReference type="NCBI Taxonomy" id="61424"/>
    <lineage>
        <taxon>Eukaryota</taxon>
        <taxon>Fungi</taxon>
        <taxon>Fungi incertae sedis</taxon>
        <taxon>Zoopagomycota</taxon>
        <taxon>Kickxellomycotina</taxon>
        <taxon>Harpellomycetes</taxon>
        <taxon>Harpellales</taxon>
        <taxon>Harpellaceae</taxon>
        <taxon>Furculomyces</taxon>
    </lineage>
</organism>
<feature type="compositionally biased region" description="Low complexity" evidence="1">
    <location>
        <begin position="198"/>
        <end position="235"/>
    </location>
</feature>
<reference evidence="3 4" key="1">
    <citation type="journal article" date="2018" name="MBio">
        <title>Comparative Genomics Reveals the Core Gene Toolbox for the Fungus-Insect Symbiosis.</title>
        <authorList>
            <person name="Wang Y."/>
            <person name="Stata M."/>
            <person name="Wang W."/>
            <person name="Stajich J.E."/>
            <person name="White M.M."/>
            <person name="Moncalvo J.M."/>
        </authorList>
    </citation>
    <scope>NUCLEOTIDE SEQUENCE [LARGE SCALE GENOMIC DNA]</scope>
    <source>
        <strain evidence="3 4">AUS-77-4</strain>
    </source>
</reference>
<evidence type="ECO:0000256" key="2">
    <source>
        <dbReference type="SAM" id="SignalP"/>
    </source>
</evidence>
<accession>A0A2T9XXI5</accession>
<proteinExistence type="predicted"/>
<feature type="chain" id="PRO_5015692946" description="WSC domain-containing protein" evidence="2">
    <location>
        <begin position="26"/>
        <end position="276"/>
    </location>
</feature>